<dbReference type="InterPro" id="IPR055438">
    <property type="entry name" value="AstE_AspA_cat"/>
</dbReference>
<keyword evidence="4" id="KW-0862">Zinc</keyword>
<dbReference type="EMBL" id="OBEI01000016">
    <property type="protein sequence ID" value="SNZ11723.1"/>
    <property type="molecule type" value="Genomic_DNA"/>
</dbReference>
<evidence type="ECO:0000259" key="5">
    <source>
        <dbReference type="Pfam" id="PF24827"/>
    </source>
</evidence>
<dbReference type="RefSeq" id="WP_180754074.1">
    <property type="nucleotide sequence ID" value="NZ_OBEI01000016.1"/>
</dbReference>
<dbReference type="SUPFAM" id="SSF53187">
    <property type="entry name" value="Zn-dependent exopeptidases"/>
    <property type="match status" value="1"/>
</dbReference>
<evidence type="ECO:0000313" key="7">
    <source>
        <dbReference type="Proteomes" id="UP000219036"/>
    </source>
</evidence>
<sequence length="310" mass="35342">MGKELLFDFPSPSRDSLKIYGYRFRGNSGFPSVAIVAGLRGDEVIQLYVASQLIKFLNERHKNDPYFIKGEILIIPAVNTYGFNIDKRYWPLDNTDISRMFPGYNRGETTQRIAALLFEKIQGFDYGIKLTSGIKSVKYIPHIKVFDMENSDIKSAYGFGLRYIHKIKPKPYDTVSLTYNWHIWNTKAYSIYGGKTGEIDFDYGKSIKNAVLRFLSKKGVINYRMHELFCPSVITDENLMNIKTTEAGIFHPFKNVGDTVTKGDTLFVVEDPISGEVKTKIKSPVDGIIFQKHSYPLIYQGTSAYKIVTV</sequence>
<dbReference type="CDD" id="cd06253">
    <property type="entry name" value="M14_ASTE_ASPA-like"/>
    <property type="match status" value="1"/>
</dbReference>
<evidence type="ECO:0000313" key="6">
    <source>
        <dbReference type="EMBL" id="SNZ11723.1"/>
    </source>
</evidence>
<accession>A0A285NS13</accession>
<evidence type="ECO:0000256" key="2">
    <source>
        <dbReference type="ARBA" id="ARBA00022723"/>
    </source>
</evidence>
<dbReference type="PANTHER" id="PTHR37326:SF1">
    <property type="entry name" value="BLL3975 PROTEIN"/>
    <property type="match status" value="1"/>
</dbReference>
<protein>
    <recommendedName>
        <fullName evidence="5">Succinylglutamate desuccinylase/Aspartoacylase catalytic domain-containing protein</fullName>
    </recommendedName>
</protein>
<dbReference type="GO" id="GO:0046872">
    <property type="term" value="F:metal ion binding"/>
    <property type="evidence" value="ECO:0007669"/>
    <property type="project" value="UniProtKB-KW"/>
</dbReference>
<reference evidence="7" key="1">
    <citation type="submission" date="2017-09" db="EMBL/GenBank/DDBJ databases">
        <authorList>
            <person name="Varghese N."/>
            <person name="Submissions S."/>
        </authorList>
    </citation>
    <scope>NUCLEOTIDE SEQUENCE [LARGE SCALE GENOMIC DNA]</scope>
    <source>
        <strain evidence="7">DSM 15103</strain>
    </source>
</reference>
<name>A0A285NS13_9AQUI</name>
<dbReference type="AlphaFoldDB" id="A0A285NS13"/>
<dbReference type="GO" id="GO:0016788">
    <property type="term" value="F:hydrolase activity, acting on ester bonds"/>
    <property type="evidence" value="ECO:0007669"/>
    <property type="project" value="InterPro"/>
</dbReference>
<gene>
    <name evidence="6" type="ORF">SAMN06265182_2108</name>
</gene>
<organism evidence="6 7">
    <name type="scientific">Persephonella hydrogeniphila</name>
    <dbReference type="NCBI Taxonomy" id="198703"/>
    <lineage>
        <taxon>Bacteria</taxon>
        <taxon>Pseudomonadati</taxon>
        <taxon>Aquificota</taxon>
        <taxon>Aquificia</taxon>
        <taxon>Aquificales</taxon>
        <taxon>Hydrogenothermaceae</taxon>
        <taxon>Persephonella</taxon>
    </lineage>
</organism>
<evidence type="ECO:0000256" key="3">
    <source>
        <dbReference type="ARBA" id="ARBA00022801"/>
    </source>
</evidence>
<keyword evidence="2" id="KW-0479">Metal-binding</keyword>
<comment type="cofactor">
    <cofactor evidence="1">
        <name>Zn(2+)</name>
        <dbReference type="ChEBI" id="CHEBI:29105"/>
    </cofactor>
</comment>
<dbReference type="InterPro" id="IPR053138">
    <property type="entry name" value="N-alpha-Ac-DABA_deacetylase"/>
</dbReference>
<dbReference type="Pfam" id="PF24827">
    <property type="entry name" value="AstE_AspA_cat"/>
    <property type="match status" value="1"/>
</dbReference>
<feature type="domain" description="Succinylglutamate desuccinylase/Aspartoacylase catalytic" evidence="5">
    <location>
        <begin position="31"/>
        <end position="171"/>
    </location>
</feature>
<keyword evidence="7" id="KW-1185">Reference proteome</keyword>
<proteinExistence type="predicted"/>
<keyword evidence="3" id="KW-0378">Hydrolase</keyword>
<evidence type="ECO:0000256" key="1">
    <source>
        <dbReference type="ARBA" id="ARBA00001947"/>
    </source>
</evidence>
<dbReference type="Gene3D" id="3.40.630.10">
    <property type="entry name" value="Zn peptidases"/>
    <property type="match status" value="1"/>
</dbReference>
<evidence type="ECO:0000256" key="4">
    <source>
        <dbReference type="ARBA" id="ARBA00022833"/>
    </source>
</evidence>
<dbReference type="Proteomes" id="UP000219036">
    <property type="component" value="Unassembled WGS sequence"/>
</dbReference>
<dbReference type="PANTHER" id="PTHR37326">
    <property type="entry name" value="BLL3975 PROTEIN"/>
    <property type="match status" value="1"/>
</dbReference>